<sequence length="238" mass="27701">MSRETVSRARKKYLFTEDENVLYDDEEQEEIINTLTEKNDKNNEIYSIAISIASVVLNLIFNYEIIANSVSYLSGFIIFISWVIICCITTSFRQYTTHKYYVRVDDNDDNAYNNGKNESDGDIVNSKYSPKNSLFKRKYLEHFQLLNSSSNYKRFDMSNDHEVPISPFVDIINYVSFGLSILIVILTICFQNWWHINKLIPFIPMIMTIANIYASYIIDQTTTEINSLKTFEAPFKGA</sequence>
<accession>A0A1Y1WRV0</accession>
<dbReference type="Proteomes" id="UP000193944">
    <property type="component" value="Unassembled WGS sequence"/>
</dbReference>
<proteinExistence type="predicted"/>
<feature type="transmembrane region" description="Helical" evidence="1">
    <location>
        <begin position="171"/>
        <end position="193"/>
    </location>
</feature>
<gene>
    <name evidence="2" type="ORF">BCR32DRAFT_271564</name>
</gene>
<protein>
    <submittedName>
        <fullName evidence="2">Uncharacterized protein</fullName>
    </submittedName>
</protein>
<dbReference type="OrthoDB" id="2146176at2759"/>
<dbReference type="AlphaFoldDB" id="A0A1Y1WRV0"/>
<feature type="transmembrane region" description="Helical" evidence="1">
    <location>
        <begin position="72"/>
        <end position="92"/>
    </location>
</feature>
<keyword evidence="1" id="KW-0812">Transmembrane</keyword>
<keyword evidence="1" id="KW-1133">Transmembrane helix</keyword>
<feature type="transmembrane region" description="Helical" evidence="1">
    <location>
        <begin position="199"/>
        <end position="218"/>
    </location>
</feature>
<feature type="transmembrane region" description="Helical" evidence="1">
    <location>
        <begin position="45"/>
        <end position="66"/>
    </location>
</feature>
<comment type="caution">
    <text evidence="2">The sequence shown here is derived from an EMBL/GenBank/DDBJ whole genome shotgun (WGS) entry which is preliminary data.</text>
</comment>
<reference evidence="2 3" key="2">
    <citation type="submission" date="2016-08" db="EMBL/GenBank/DDBJ databases">
        <title>Pervasive Adenine N6-methylation of Active Genes in Fungi.</title>
        <authorList>
            <consortium name="DOE Joint Genome Institute"/>
            <person name="Mondo S.J."/>
            <person name="Dannebaum R.O."/>
            <person name="Kuo R.C."/>
            <person name="Labutti K."/>
            <person name="Haridas S."/>
            <person name="Kuo A."/>
            <person name="Salamov A."/>
            <person name="Ahrendt S.R."/>
            <person name="Lipzen A."/>
            <person name="Sullivan W."/>
            <person name="Andreopoulos W.B."/>
            <person name="Clum A."/>
            <person name="Lindquist E."/>
            <person name="Daum C."/>
            <person name="Ramamoorthy G.K."/>
            <person name="Gryganskyi A."/>
            <person name="Culley D."/>
            <person name="Magnuson J.K."/>
            <person name="James T.Y."/>
            <person name="O'Malley M.A."/>
            <person name="Stajich J.E."/>
            <person name="Spatafora J.W."/>
            <person name="Visel A."/>
            <person name="Grigoriev I.V."/>
        </authorList>
    </citation>
    <scope>NUCLEOTIDE SEQUENCE [LARGE SCALE GENOMIC DNA]</scope>
    <source>
        <strain evidence="2 3">S4</strain>
    </source>
</reference>
<reference evidence="2 3" key="1">
    <citation type="submission" date="2016-08" db="EMBL/GenBank/DDBJ databases">
        <title>A Parts List for Fungal Cellulosomes Revealed by Comparative Genomics.</title>
        <authorList>
            <consortium name="DOE Joint Genome Institute"/>
            <person name="Haitjema C.H."/>
            <person name="Gilmore S.P."/>
            <person name="Henske J.K."/>
            <person name="Solomon K.V."/>
            <person name="De Groot R."/>
            <person name="Kuo A."/>
            <person name="Mondo S.J."/>
            <person name="Salamov A.A."/>
            <person name="Labutti K."/>
            <person name="Zhao Z."/>
            <person name="Chiniquy J."/>
            <person name="Barry K."/>
            <person name="Brewer H.M."/>
            <person name="Purvine S.O."/>
            <person name="Wright A.T."/>
            <person name="Boxma B."/>
            <person name="Van Alen T."/>
            <person name="Hackstein J.H."/>
            <person name="Baker S.E."/>
            <person name="Grigoriev I.V."/>
            <person name="O'Malley M.A."/>
        </authorList>
    </citation>
    <scope>NUCLEOTIDE SEQUENCE [LARGE SCALE GENOMIC DNA]</scope>
    <source>
        <strain evidence="2 3">S4</strain>
    </source>
</reference>
<keyword evidence="1" id="KW-0472">Membrane</keyword>
<dbReference type="EMBL" id="MCFG01000325">
    <property type="protein sequence ID" value="ORX75986.1"/>
    <property type="molecule type" value="Genomic_DNA"/>
</dbReference>
<evidence type="ECO:0000256" key="1">
    <source>
        <dbReference type="SAM" id="Phobius"/>
    </source>
</evidence>
<evidence type="ECO:0000313" key="3">
    <source>
        <dbReference type="Proteomes" id="UP000193944"/>
    </source>
</evidence>
<evidence type="ECO:0000313" key="2">
    <source>
        <dbReference type="EMBL" id="ORX75986.1"/>
    </source>
</evidence>
<organism evidence="2 3">
    <name type="scientific">Anaeromyces robustus</name>
    <dbReference type="NCBI Taxonomy" id="1754192"/>
    <lineage>
        <taxon>Eukaryota</taxon>
        <taxon>Fungi</taxon>
        <taxon>Fungi incertae sedis</taxon>
        <taxon>Chytridiomycota</taxon>
        <taxon>Chytridiomycota incertae sedis</taxon>
        <taxon>Neocallimastigomycetes</taxon>
        <taxon>Neocallimastigales</taxon>
        <taxon>Neocallimastigaceae</taxon>
        <taxon>Anaeromyces</taxon>
    </lineage>
</organism>
<keyword evidence="3" id="KW-1185">Reference proteome</keyword>
<name>A0A1Y1WRV0_9FUNG</name>